<sequence>MRYRCPRHGLTHKSKIDANVSNVVLHEITYRKSYVMTYLL</sequence>
<protein>
    <submittedName>
        <fullName evidence="1">Uncharacterized protein</fullName>
    </submittedName>
</protein>
<evidence type="ECO:0000313" key="2">
    <source>
        <dbReference type="Proteomes" id="UP000032142"/>
    </source>
</evidence>
<keyword evidence="2" id="KW-1185">Reference proteome</keyword>
<evidence type="ECO:0000313" key="1">
    <source>
        <dbReference type="EMBL" id="KHG16885.1"/>
    </source>
</evidence>
<accession>A0A0B0NVQ9</accession>
<reference evidence="2" key="1">
    <citation type="submission" date="2014-09" db="EMBL/GenBank/DDBJ databases">
        <authorList>
            <person name="Mudge J."/>
            <person name="Ramaraj T."/>
            <person name="Lindquist I.E."/>
            <person name="Bharti A.K."/>
            <person name="Sundararajan A."/>
            <person name="Cameron C.T."/>
            <person name="Woodward J.E."/>
            <person name="May G.D."/>
            <person name="Brubaker C."/>
            <person name="Broadhvest J."/>
            <person name="Wilkins T.A."/>
        </authorList>
    </citation>
    <scope>NUCLEOTIDE SEQUENCE</scope>
    <source>
        <strain evidence="2">cv. AKA8401</strain>
    </source>
</reference>
<dbReference type="Proteomes" id="UP000032142">
    <property type="component" value="Unassembled WGS sequence"/>
</dbReference>
<gene>
    <name evidence="1" type="ORF">F383_23252</name>
</gene>
<proteinExistence type="predicted"/>
<name>A0A0B0NVQ9_GOSAR</name>
<dbReference type="EMBL" id="KN407137">
    <property type="protein sequence ID" value="KHG16885.1"/>
    <property type="molecule type" value="Genomic_DNA"/>
</dbReference>
<dbReference type="AlphaFoldDB" id="A0A0B0NVQ9"/>
<organism evidence="1 2">
    <name type="scientific">Gossypium arboreum</name>
    <name type="common">Tree cotton</name>
    <name type="synonym">Gossypium nanking</name>
    <dbReference type="NCBI Taxonomy" id="29729"/>
    <lineage>
        <taxon>Eukaryota</taxon>
        <taxon>Viridiplantae</taxon>
        <taxon>Streptophyta</taxon>
        <taxon>Embryophyta</taxon>
        <taxon>Tracheophyta</taxon>
        <taxon>Spermatophyta</taxon>
        <taxon>Magnoliopsida</taxon>
        <taxon>eudicotyledons</taxon>
        <taxon>Gunneridae</taxon>
        <taxon>Pentapetalae</taxon>
        <taxon>rosids</taxon>
        <taxon>malvids</taxon>
        <taxon>Malvales</taxon>
        <taxon>Malvaceae</taxon>
        <taxon>Malvoideae</taxon>
        <taxon>Gossypium</taxon>
    </lineage>
</organism>